<dbReference type="EMBL" id="CABBZR010000035">
    <property type="protein sequence ID" value="VSJ55466.1"/>
    <property type="molecule type" value="Genomic_DNA"/>
</dbReference>
<dbReference type="Pfam" id="PF11083">
    <property type="entry name" value="Relaxase_C"/>
    <property type="match status" value="1"/>
</dbReference>
<evidence type="ECO:0000313" key="3">
    <source>
        <dbReference type="Proteomes" id="UP000314170"/>
    </source>
</evidence>
<reference evidence="2 3" key="1">
    <citation type="submission" date="2019-04" db="EMBL/GenBank/DDBJ databases">
        <authorList>
            <consortium name="Pathogen Informatics"/>
        </authorList>
    </citation>
    <scope>NUCLEOTIDE SEQUENCE [LARGE SCALE GENOMIC DNA]</scope>
    <source>
        <strain evidence="2 3">GPSC38</strain>
    </source>
</reference>
<gene>
    <name evidence="2" type="ORF">SAMEA104154639_02222</name>
</gene>
<accession>A0A4N2GEN9</accession>
<proteinExistence type="predicted"/>
<organism evidence="2 3">
    <name type="scientific">Streptococcus pneumoniae</name>
    <dbReference type="NCBI Taxonomy" id="1313"/>
    <lineage>
        <taxon>Bacteria</taxon>
        <taxon>Bacillati</taxon>
        <taxon>Bacillota</taxon>
        <taxon>Bacilli</taxon>
        <taxon>Lactobacillales</taxon>
        <taxon>Streptococcaceae</taxon>
        <taxon>Streptococcus</taxon>
    </lineage>
</organism>
<dbReference type="InterPro" id="IPR021112">
    <property type="entry name" value="LtrB_C"/>
</dbReference>
<feature type="domain" description="Group II intron-interrupted relaxase LtrB C-terminal" evidence="1">
    <location>
        <begin position="2"/>
        <end position="107"/>
    </location>
</feature>
<protein>
    <submittedName>
        <fullName evidence="2">Tn5252, relaxase</fullName>
    </submittedName>
</protein>
<evidence type="ECO:0000313" key="2">
    <source>
        <dbReference type="EMBL" id="VSJ55466.1"/>
    </source>
</evidence>
<dbReference type="Proteomes" id="UP000314170">
    <property type="component" value="Unassembled WGS sequence"/>
</dbReference>
<evidence type="ECO:0000259" key="1">
    <source>
        <dbReference type="Pfam" id="PF11083"/>
    </source>
</evidence>
<sequence length="120" mass="13811">MIELEVENQSYVTIKDELVHELAASELRINELQERMSTLNQVAEYLLASVESKQEMKLNLSKLNITENISANIVEKKLKSLGNQLELERGRYEKMVVRLDKFINRLNTGLSKGDGIDFQK</sequence>
<dbReference type="AlphaFoldDB" id="A0A4N2GEN9"/>
<name>A0A4N2GEN9_STREE</name>